<dbReference type="SUPFAM" id="SSF53756">
    <property type="entry name" value="UDP-Glycosyltransferase/glycogen phosphorylase"/>
    <property type="match status" value="1"/>
</dbReference>
<keyword evidence="4" id="KW-1185">Reference proteome</keyword>
<dbReference type="RefSeq" id="WP_377556458.1">
    <property type="nucleotide sequence ID" value="NZ_JBHUHQ010000015.1"/>
</dbReference>
<dbReference type="CDD" id="cd03808">
    <property type="entry name" value="GT4_CapM-like"/>
    <property type="match status" value="1"/>
</dbReference>
<dbReference type="PANTHER" id="PTHR12526">
    <property type="entry name" value="GLYCOSYLTRANSFERASE"/>
    <property type="match status" value="1"/>
</dbReference>
<feature type="domain" description="Glycosyl transferase family 1" evidence="1">
    <location>
        <begin position="186"/>
        <end position="342"/>
    </location>
</feature>
<protein>
    <submittedName>
        <fullName evidence="3">Glycosyltransferase family 4 protein</fullName>
    </submittedName>
</protein>
<reference evidence="4" key="1">
    <citation type="journal article" date="2019" name="Int. J. Syst. Evol. Microbiol.">
        <title>The Global Catalogue of Microorganisms (GCM) 10K type strain sequencing project: providing services to taxonomists for standard genome sequencing and annotation.</title>
        <authorList>
            <consortium name="The Broad Institute Genomics Platform"/>
            <consortium name="The Broad Institute Genome Sequencing Center for Infectious Disease"/>
            <person name="Wu L."/>
            <person name="Ma J."/>
        </authorList>
    </citation>
    <scope>NUCLEOTIDE SEQUENCE [LARGE SCALE GENOMIC DNA]</scope>
    <source>
        <strain evidence="4">R28</strain>
    </source>
</reference>
<feature type="domain" description="Glycosyltransferase subfamily 4-like N-terminal" evidence="2">
    <location>
        <begin position="4"/>
        <end position="148"/>
    </location>
</feature>
<name>A0ABW4W185_9BACI</name>
<evidence type="ECO:0000313" key="4">
    <source>
        <dbReference type="Proteomes" id="UP001597383"/>
    </source>
</evidence>
<evidence type="ECO:0000259" key="2">
    <source>
        <dbReference type="Pfam" id="PF13477"/>
    </source>
</evidence>
<dbReference type="Pfam" id="PF13477">
    <property type="entry name" value="Glyco_trans_4_2"/>
    <property type="match status" value="1"/>
</dbReference>
<proteinExistence type="predicted"/>
<evidence type="ECO:0000313" key="3">
    <source>
        <dbReference type="EMBL" id="MFD2044560.1"/>
    </source>
</evidence>
<gene>
    <name evidence="3" type="ORF">ACFSJF_09800</name>
</gene>
<dbReference type="PANTHER" id="PTHR12526:SF630">
    <property type="entry name" value="GLYCOSYLTRANSFERASE"/>
    <property type="match status" value="1"/>
</dbReference>
<sequence length="371" mass="42590">MMRILVLANFGMGLYNFRKELLEKLIEQNHEVYISLPNDQEYVPKLERLGCKFINTPVSRRGTNPITDFRLLLNYKKMIRNIKPDVVLTYTIKPNIYGGLACRLANVSYLVNITGLGTAVENGGLLQKITLLLYKASLKRAKCVFFQNSGNMNFLTKQKVIKGNYKVLPGSGVNLNHYALLDYPSDNTTINFLFISRVMKEKGIDQYLDAASHIKKKYPNTAFHIIGFCEDAYEEKLMEMQEKGIIKYHGKQSDVREFHKISHCTIHPTYYPEGMSNVLLESAACGRPIITTNRNGCKEIIDEGINGYIVEQKNSQDLIGKIEKFLDLDYEAKREMGIAGREKVENEFDRQIIINEYLNVIRKQAKENYND</sequence>
<dbReference type="Pfam" id="PF00534">
    <property type="entry name" value="Glycos_transf_1"/>
    <property type="match status" value="1"/>
</dbReference>
<dbReference type="Gene3D" id="3.40.50.2000">
    <property type="entry name" value="Glycogen Phosphorylase B"/>
    <property type="match status" value="2"/>
</dbReference>
<organism evidence="3 4">
    <name type="scientific">Ornithinibacillus salinisoli</name>
    <dbReference type="NCBI Taxonomy" id="1848459"/>
    <lineage>
        <taxon>Bacteria</taxon>
        <taxon>Bacillati</taxon>
        <taxon>Bacillota</taxon>
        <taxon>Bacilli</taxon>
        <taxon>Bacillales</taxon>
        <taxon>Bacillaceae</taxon>
        <taxon>Ornithinibacillus</taxon>
    </lineage>
</organism>
<dbReference type="EMBL" id="JBHUHQ010000015">
    <property type="protein sequence ID" value="MFD2044560.1"/>
    <property type="molecule type" value="Genomic_DNA"/>
</dbReference>
<accession>A0ABW4W185</accession>
<dbReference type="InterPro" id="IPR028098">
    <property type="entry name" value="Glyco_trans_4-like_N"/>
</dbReference>
<dbReference type="InterPro" id="IPR001296">
    <property type="entry name" value="Glyco_trans_1"/>
</dbReference>
<comment type="caution">
    <text evidence="3">The sequence shown here is derived from an EMBL/GenBank/DDBJ whole genome shotgun (WGS) entry which is preliminary data.</text>
</comment>
<evidence type="ECO:0000259" key="1">
    <source>
        <dbReference type="Pfam" id="PF00534"/>
    </source>
</evidence>
<dbReference type="Proteomes" id="UP001597383">
    <property type="component" value="Unassembled WGS sequence"/>
</dbReference>